<dbReference type="OrthoDB" id="7697131at2759"/>
<dbReference type="PANTHER" id="PTHR19446">
    <property type="entry name" value="REVERSE TRANSCRIPTASES"/>
    <property type="match status" value="1"/>
</dbReference>
<evidence type="ECO:0000313" key="1">
    <source>
        <dbReference type="EMBL" id="CAB0034350.1"/>
    </source>
</evidence>
<evidence type="ECO:0008006" key="3">
    <source>
        <dbReference type="Google" id="ProtNLM"/>
    </source>
</evidence>
<protein>
    <recommendedName>
        <fullName evidence="3">Reverse transcriptase domain-containing protein</fullName>
    </recommendedName>
</protein>
<organism evidence="1 2">
    <name type="scientific">Trichogramma brassicae</name>
    <dbReference type="NCBI Taxonomy" id="86971"/>
    <lineage>
        <taxon>Eukaryota</taxon>
        <taxon>Metazoa</taxon>
        <taxon>Ecdysozoa</taxon>
        <taxon>Arthropoda</taxon>
        <taxon>Hexapoda</taxon>
        <taxon>Insecta</taxon>
        <taxon>Pterygota</taxon>
        <taxon>Neoptera</taxon>
        <taxon>Endopterygota</taxon>
        <taxon>Hymenoptera</taxon>
        <taxon>Apocrita</taxon>
        <taxon>Proctotrupomorpha</taxon>
        <taxon>Chalcidoidea</taxon>
        <taxon>Trichogrammatidae</taxon>
        <taxon>Trichogramma</taxon>
    </lineage>
</organism>
<accession>A0A6H5IFY9</accession>
<name>A0A6H5IFY9_9HYME</name>
<dbReference type="Proteomes" id="UP000479190">
    <property type="component" value="Unassembled WGS sequence"/>
</dbReference>
<keyword evidence="2" id="KW-1185">Reference proteome</keyword>
<dbReference type="AlphaFoldDB" id="A0A6H5IFY9"/>
<gene>
    <name evidence="1" type="ORF">TBRA_LOCUS6248</name>
</gene>
<sequence length="257" mass="28811">MKGLLGEETAPEPEGSVITSGVDTAGIWSHREIITAINSLKNGKAPGPDNIEVEMLKHMTGTRTLHCLSELFNSCRRLGYFPNIWKNANLKILLKSEDKDETQEKSYRPICLLPILSKVLEKLINKTRVSLAGPGACLLQTIWIQKRSTWGVPFECIKALYKGVFLPTVLYAARAWGHLLSNTQAESIQSVQRQPLLRICRGYSTTSTAALQVINGELPLDLHLKEKMHLYKIRKGIPFTFEEMVSPKQATGRNQKE</sequence>
<dbReference type="EMBL" id="CADCXV010000740">
    <property type="protein sequence ID" value="CAB0034350.1"/>
    <property type="molecule type" value="Genomic_DNA"/>
</dbReference>
<evidence type="ECO:0000313" key="2">
    <source>
        <dbReference type="Proteomes" id="UP000479190"/>
    </source>
</evidence>
<reference evidence="1 2" key="1">
    <citation type="submission" date="2020-02" db="EMBL/GenBank/DDBJ databases">
        <authorList>
            <person name="Ferguson B K."/>
        </authorList>
    </citation>
    <scope>NUCLEOTIDE SEQUENCE [LARGE SCALE GENOMIC DNA]</scope>
</reference>
<proteinExistence type="predicted"/>